<keyword evidence="3" id="KW-1185">Reference proteome</keyword>
<keyword evidence="2" id="KW-0067">ATP-binding</keyword>
<dbReference type="EMBL" id="JANCLT010000009">
    <property type="protein sequence ID" value="MCP8970056.1"/>
    <property type="molecule type" value="Genomic_DNA"/>
</dbReference>
<dbReference type="GO" id="GO:0016887">
    <property type="term" value="F:ATP hydrolysis activity"/>
    <property type="evidence" value="ECO:0007669"/>
    <property type="project" value="InterPro"/>
</dbReference>
<feature type="domain" description="ORC1/DEAH AAA+ ATPase" evidence="1">
    <location>
        <begin position="40"/>
        <end position="127"/>
    </location>
</feature>
<dbReference type="InterPro" id="IPR049945">
    <property type="entry name" value="AAA_22"/>
</dbReference>
<dbReference type="InterPro" id="IPR027417">
    <property type="entry name" value="P-loop_NTPase"/>
</dbReference>
<keyword evidence="2" id="KW-0547">Nucleotide-binding</keyword>
<dbReference type="GO" id="GO:0005524">
    <property type="term" value="F:ATP binding"/>
    <property type="evidence" value="ECO:0007669"/>
    <property type="project" value="UniProtKB-KW"/>
</dbReference>
<evidence type="ECO:0000259" key="1">
    <source>
        <dbReference type="Pfam" id="PF13401"/>
    </source>
</evidence>
<dbReference type="Proteomes" id="UP001156102">
    <property type="component" value="Unassembled WGS sequence"/>
</dbReference>
<evidence type="ECO:0000313" key="3">
    <source>
        <dbReference type="Proteomes" id="UP001156102"/>
    </source>
</evidence>
<gene>
    <name evidence="2" type="ORF">NK662_16150</name>
</gene>
<accession>A0AA41X6X5</accession>
<dbReference type="RefSeq" id="WP_254759976.1">
    <property type="nucleotide sequence ID" value="NZ_JANCLT010000009.1"/>
</dbReference>
<dbReference type="Gene3D" id="3.40.50.300">
    <property type="entry name" value="P-loop containing nucleotide triphosphate hydrolases"/>
    <property type="match status" value="1"/>
</dbReference>
<organism evidence="2 3">
    <name type="scientific">Ectobacillus ponti</name>
    <dbReference type="NCBI Taxonomy" id="2961894"/>
    <lineage>
        <taxon>Bacteria</taxon>
        <taxon>Bacillati</taxon>
        <taxon>Bacillota</taxon>
        <taxon>Bacilli</taxon>
        <taxon>Bacillales</taxon>
        <taxon>Bacillaceae</taxon>
        <taxon>Ectobacillus</taxon>
    </lineage>
</organism>
<reference evidence="2" key="1">
    <citation type="submission" date="2022-07" db="EMBL/GenBank/DDBJ databases">
        <authorList>
            <person name="Li W.-J."/>
            <person name="Deng Q.-Q."/>
        </authorList>
    </citation>
    <scope>NUCLEOTIDE SEQUENCE</scope>
    <source>
        <strain evidence="2">SYSU M60031</strain>
    </source>
</reference>
<proteinExistence type="predicted"/>
<sequence length="684" mass="80238">MDYQMRIGQLLSQVEDQWFVGREHELGMLTNLTFSQHDWQFLHVCGPPGIGKTTLLKKFRNMHPGRRIYYFSGLAGYREPEEFLRDLHAALKGEIGQVPMDGESLAGALNTLAAERDGVVLLLDTLDQWAPIHMWLREHWIPQLSIRVRFISAARYRLCEVWHRTPGWTDMIYELPLGSLSKKEVQDYLRLRGIHDNLLQHAIGNDCKGIPAVLLILCKYVLENRHVPLDEGFPFRHLTQLLSKRLLACSDSSAEFRDQLRAASLFWWFDYHLLNEVCHQKLTPAEFYHFCQLHVIERSENGYWRINDMLRDWMSREYQLFNPDDFAAAAKKGIQVLRERLKTAPVEKRLDYIYNLLHFIQDGVPKSLSFAGGGIKFSCRQIEAQDLPAVESMFSRYILTLRPFADDKWQQVQYIREVWQAEPSAFTGIWHGNQLAGFVSFLPLHERMRQLFSRNPVYRPYVEHSGLQDKEYLIWLISSMPEYDPDATSYLFRYLFSQMTEDKLVTALSPFPDFIRMLKTLGFQELPFYQEDYAEEVPFQLLQLDLRNRDLSAALQNPYEQQTEDCEELRQALPKALKHILTHYHQKEGEETIDSLFATFPALRQTLRPGDFKFCLLQALSSLEKRSEEDRILSHMLKMFYIQKTGSHEKVASQFNLSASTYYRYLKKSFDKLSQELIHILYDS</sequence>
<comment type="caution">
    <text evidence="2">The sequence shown here is derived from an EMBL/GenBank/DDBJ whole genome shotgun (WGS) entry which is preliminary data.</text>
</comment>
<evidence type="ECO:0000313" key="2">
    <source>
        <dbReference type="EMBL" id="MCP8970056.1"/>
    </source>
</evidence>
<protein>
    <submittedName>
        <fullName evidence="2">ATP-binding protein</fullName>
    </submittedName>
</protein>
<dbReference type="AlphaFoldDB" id="A0AA41X6X5"/>
<dbReference type="SUPFAM" id="SSF52540">
    <property type="entry name" value="P-loop containing nucleoside triphosphate hydrolases"/>
    <property type="match status" value="1"/>
</dbReference>
<dbReference type="InterPro" id="IPR016181">
    <property type="entry name" value="Acyl_CoA_acyltransferase"/>
</dbReference>
<name>A0AA41X6X5_9BACI</name>
<dbReference type="SUPFAM" id="SSF55729">
    <property type="entry name" value="Acyl-CoA N-acyltransferases (Nat)"/>
    <property type="match status" value="1"/>
</dbReference>
<dbReference type="Pfam" id="PF13401">
    <property type="entry name" value="AAA_22"/>
    <property type="match status" value="1"/>
</dbReference>